<dbReference type="AlphaFoldDB" id="A0A1H8XEX3"/>
<accession>A0A1H8XEX3</accession>
<protein>
    <recommendedName>
        <fullName evidence="3">Pectate lyase superfamily protein</fullName>
    </recommendedName>
</protein>
<dbReference type="InterPro" id="IPR012334">
    <property type="entry name" value="Pectin_lyas_fold"/>
</dbReference>
<dbReference type="STRING" id="394193.SAMN04489732_107150"/>
<sequence>MGSGTASVRVRKLDNTTIGAASATAPFQNALNAAAWGSANGGQGTVYVPSGVWTVGTPYLRSNLAPDLAPGAVLRYTGEDGHYDHHDGIDVMESTGVSVGNAVGIGLDDPFSTKTWDAATDLFRTVPGDPRPLDDVTFDGLLSWTYCYGLKAGQGFLQPQSNVTFTNATVYQAAVGIGDPAGSLPINGVTVKNVRVRDAGTTPARINGSPTGPINGVSLGHIVMPGTTTGATSLAAMKITGDTHHGPVTITP</sequence>
<evidence type="ECO:0000313" key="2">
    <source>
        <dbReference type="Proteomes" id="UP000198582"/>
    </source>
</evidence>
<proteinExistence type="predicted"/>
<name>A0A1H8XEX3_9PSEU</name>
<dbReference type="InterPro" id="IPR011050">
    <property type="entry name" value="Pectin_lyase_fold/virulence"/>
</dbReference>
<evidence type="ECO:0000313" key="1">
    <source>
        <dbReference type="EMBL" id="SEP38436.1"/>
    </source>
</evidence>
<reference evidence="1 2" key="1">
    <citation type="submission" date="2016-10" db="EMBL/GenBank/DDBJ databases">
        <authorList>
            <person name="de Groot N.N."/>
        </authorList>
    </citation>
    <scope>NUCLEOTIDE SEQUENCE [LARGE SCALE GENOMIC DNA]</scope>
    <source>
        <strain evidence="1 2">DSM 44993</strain>
    </source>
</reference>
<dbReference type="Gene3D" id="2.160.20.10">
    <property type="entry name" value="Single-stranded right-handed beta-helix, Pectin lyase-like"/>
    <property type="match status" value="2"/>
</dbReference>
<dbReference type="SUPFAM" id="SSF51126">
    <property type="entry name" value="Pectin lyase-like"/>
    <property type="match status" value="1"/>
</dbReference>
<organism evidence="1 2">
    <name type="scientific">Amycolatopsis saalfeldensis</name>
    <dbReference type="NCBI Taxonomy" id="394193"/>
    <lineage>
        <taxon>Bacteria</taxon>
        <taxon>Bacillati</taxon>
        <taxon>Actinomycetota</taxon>
        <taxon>Actinomycetes</taxon>
        <taxon>Pseudonocardiales</taxon>
        <taxon>Pseudonocardiaceae</taxon>
        <taxon>Amycolatopsis</taxon>
    </lineage>
</organism>
<keyword evidence="2" id="KW-1185">Reference proteome</keyword>
<gene>
    <name evidence="1" type="ORF">SAMN04489732_107150</name>
</gene>
<dbReference type="Proteomes" id="UP000198582">
    <property type="component" value="Unassembled WGS sequence"/>
</dbReference>
<dbReference type="EMBL" id="FOEF01000007">
    <property type="protein sequence ID" value="SEP38436.1"/>
    <property type="molecule type" value="Genomic_DNA"/>
</dbReference>
<evidence type="ECO:0008006" key="3">
    <source>
        <dbReference type="Google" id="ProtNLM"/>
    </source>
</evidence>
<dbReference type="RefSeq" id="WP_218156803.1">
    <property type="nucleotide sequence ID" value="NZ_FOEF01000007.1"/>
</dbReference>